<gene>
    <name evidence="18" type="ORF">HZH66_014740</name>
</gene>
<feature type="disulfide bond" evidence="12">
    <location>
        <begin position="980"/>
        <end position="998"/>
    </location>
</feature>
<dbReference type="Gene3D" id="2.10.25.10">
    <property type="entry name" value="Laminin"/>
    <property type="match status" value="4"/>
</dbReference>
<sequence length="1716" mass="194980">MLRLLRILLCCISILQVLSEDFECKKPEWFQCDNGRCISYTFECDGENDCDDLSDEKECFNFKLKPPPVNCSTEEFKCDDNTCIPIEKFCDTWNDCSDNSDEYNGCIKDKQCKNFRCNDGHCVRNEWVCDGTKDCPDGTDEINCDGISLPPNKCTNEIDRYLCKNQRCISMNQTCDKKDDCGDNSDEDFDECTKSENLCSHVQKCEQICRRTPRGPACSCWSGYKLINNRTCEDINECEIFGTCYQHCTNNAGSYICSCNPGYNLQEDKRSCKADAGEALMFLASKTEIRGYYIDSKIYFPVLNNLQHAVGIAVDAENIYWTDVNHGEEAIFKSDQYGTNKTVIVTAGVSTSEDVAIDWVTGNIYFTDSSYKRIGVCDENGTYCTVVIKENIEKPRAIVLSSKSGIMYWSDWSSNSHIAMASMDGKNHIKFVKDNINWPNGLTIDDPNDRLYWVDAKLKIIESIRLDGRDRRTILTDVINHPYSLAIFENKLYWNDWSSNTIESCDKFTGKDWKTLLHTTSMTYGIQIYHSVFKPKILNPCSYNPCSQICLLNSNNSYTCACTLDTELAADNHACRVIKKKEHIMIASGSTFIDYYHELLGKPKMSSSKTMKHITALAYDSLTGDILVNDQLTNMIYRYNMSTGLFESIMTVSNEVLGDMDFDFVGNNLYWSDIKQKTIEVHSFDTKGKTVFYFHEEPHDISLAFEERMMYVVFRSGDVYRIHKLQMNGLGPRVTLVDQNLLGPKISLCYDSETKRLYWADQGAGNIDSISGQGDNKYLFRTGLSEPMSLAILGENVFWTQRESNNLFWGHKNKDLQLLKKIPLEIPNKFNTIHLMAMHGVYYNNNEQGCRKNNGNCSHVCLPTDHNSYICACPPGMMLNHDMQTCILQSVCAEDEIKCSEHDTCIKLKQKCDGRMDCPNGEDESNECDRIGLCEKNQFACRNGECISLESHCNSRYDCKDHSDEENCTAVKCTSDEFECHEGGCISKYFVCNSKFDCPDFSDEMNCNSHTCSSNDFKCDIGTCIPNSWVCDGDIDCYDGSDEDRKCIQTICKDNLYTCKNNHCIDKLLLCNGLDDCGDNSDEDHCSHGEKMKLVICNKDEFRCYDTNICLPKSKRCNGQQDCPKNDDEHDCPNCQHGEYTCENNKCITQEWVCDKFDDCGDSSDEKYCSGDSLKIKGIVSKNDCKEFRCNDGKCLPFSKVCDKYEDCSDGSDEFKECMQACMINNPCKHVCHKTPLGPVCACNTGYRLAPDRVSCVDVNECEDSVCSQICHNTQGSFICSCESGYVLQKDKISCKATGSQMEIITVAGYDVRKSTLTLSEIEVIHHDPNFEIYGLDINVKENAVYWSNVILGTITKINVKTKEKKIVDVGRPGAIAVDWITDNVYFYSDNRPYAIKVCNLEQGKCAKVLTINGTGKVQSISVDPIKGLLFWSQTDWLSQSGPRSEIYKSSMTGTHVTAIVTRHLGVVQKLTIDYRKSRLYWGDTQLNVIESSNLDGSDRKIFLETEFQPLDVKVYQDSLYWLLSNTGNIRKCKLNSKTTCTTVVGSQIVTKHFTIFHNTMQPLVRNKCQDNDFACKEDSKIYISSISLNEQKRANTQNKGTIAGIAIVLVAVITILSAYYYYQQLKINRRKKNDMSIHFQNPSYDEKNEIRNSFNCMISALPPGEHEYINPIINISSKFDDQEKEKQKIIEVQYSDHSESEIEDTQYSQNSKLLR</sequence>
<comment type="caution">
    <text evidence="18">The sequence shown here is derived from an EMBL/GenBank/DDBJ whole genome shotgun (WGS) entry which is preliminary data.</text>
</comment>
<feature type="repeat" description="LDL-receptor class B" evidence="13">
    <location>
        <begin position="317"/>
        <end position="361"/>
    </location>
</feature>
<feature type="region of interest" description="Disordered" evidence="14">
    <location>
        <begin position="1693"/>
        <end position="1716"/>
    </location>
</feature>
<feature type="disulfide bond" evidence="12">
    <location>
        <begin position="1117"/>
        <end position="1132"/>
    </location>
</feature>
<evidence type="ECO:0000256" key="13">
    <source>
        <dbReference type="PROSITE-ProRule" id="PRU00461"/>
    </source>
</evidence>
<feature type="disulfide bond" evidence="12">
    <location>
        <begin position="1071"/>
        <end position="1086"/>
    </location>
</feature>
<feature type="disulfide bond" evidence="12">
    <location>
        <begin position="1059"/>
        <end position="1077"/>
    </location>
</feature>
<name>A0A834MPW6_VESVU</name>
<dbReference type="PANTHER" id="PTHR22722">
    <property type="entry name" value="LOW-DENSITY LIPOPROTEIN RECEPTOR-RELATED PROTEIN 2-RELATED"/>
    <property type="match status" value="1"/>
</dbReference>
<evidence type="ECO:0000256" key="9">
    <source>
        <dbReference type="ARBA" id="ARBA00023157"/>
    </source>
</evidence>
<dbReference type="GO" id="GO:0043235">
    <property type="term" value="C:receptor complex"/>
    <property type="evidence" value="ECO:0007669"/>
    <property type="project" value="TreeGrafter"/>
</dbReference>
<feature type="disulfide bond" evidence="12">
    <location>
        <begin position="78"/>
        <end position="96"/>
    </location>
</feature>
<feature type="repeat" description="LDL-receptor class B" evidence="13">
    <location>
        <begin position="362"/>
        <end position="404"/>
    </location>
</feature>
<dbReference type="GO" id="GO:0005509">
    <property type="term" value="F:calcium ion binding"/>
    <property type="evidence" value="ECO:0007669"/>
    <property type="project" value="InterPro"/>
</dbReference>
<feature type="disulfide bond" evidence="12">
    <location>
        <begin position="992"/>
        <end position="1007"/>
    </location>
</feature>
<dbReference type="PROSITE" id="PS50068">
    <property type="entry name" value="LDLRA_2"/>
    <property type="match status" value="12"/>
</dbReference>
<dbReference type="SMART" id="SM00135">
    <property type="entry name" value="LY"/>
    <property type="match status" value="10"/>
</dbReference>
<dbReference type="PRINTS" id="PR00261">
    <property type="entry name" value="LDLRECEPTOR"/>
</dbReference>
<dbReference type="InterPro" id="IPR011042">
    <property type="entry name" value="6-blade_b-propeller_TolB-like"/>
</dbReference>
<dbReference type="PROSITE" id="PS01209">
    <property type="entry name" value="LDLRA_1"/>
    <property type="match status" value="9"/>
</dbReference>
<feature type="disulfide bond" evidence="12">
    <location>
        <begin position="1012"/>
        <end position="1024"/>
    </location>
</feature>
<evidence type="ECO:0000256" key="12">
    <source>
        <dbReference type="PROSITE-ProRule" id="PRU00124"/>
    </source>
</evidence>
<dbReference type="EMBL" id="JACSEA010000023">
    <property type="protein sequence ID" value="KAF7379369.1"/>
    <property type="molecule type" value="Genomic_DNA"/>
</dbReference>
<evidence type="ECO:0000256" key="1">
    <source>
        <dbReference type="ARBA" id="ARBA00004479"/>
    </source>
</evidence>
<dbReference type="InterPro" id="IPR051221">
    <property type="entry name" value="LDLR-related"/>
</dbReference>
<dbReference type="Proteomes" id="UP000614350">
    <property type="component" value="Unassembled WGS sequence"/>
</dbReference>
<keyword evidence="3" id="KW-0254">Endocytosis</keyword>
<feature type="disulfide bond" evidence="12">
    <location>
        <begin position="953"/>
        <end position="968"/>
    </location>
</feature>
<evidence type="ECO:0000256" key="6">
    <source>
        <dbReference type="ARBA" id="ARBA00022737"/>
    </source>
</evidence>
<evidence type="ECO:0000256" key="2">
    <source>
        <dbReference type="ARBA" id="ARBA00022536"/>
    </source>
</evidence>
<dbReference type="GO" id="GO:0006898">
    <property type="term" value="P:receptor-mediated endocytosis"/>
    <property type="evidence" value="ECO:0007669"/>
    <property type="project" value="TreeGrafter"/>
</dbReference>
<dbReference type="InterPro" id="IPR000742">
    <property type="entry name" value="EGF"/>
</dbReference>
<evidence type="ECO:0000256" key="16">
    <source>
        <dbReference type="SAM" id="SignalP"/>
    </source>
</evidence>
<feature type="repeat" description="LDL-receptor class B" evidence="13">
    <location>
        <begin position="449"/>
        <end position="491"/>
    </location>
</feature>
<dbReference type="PROSITE" id="PS01186">
    <property type="entry name" value="EGF_2"/>
    <property type="match status" value="2"/>
</dbReference>
<dbReference type="InterPro" id="IPR000033">
    <property type="entry name" value="LDLR_classB_rpt"/>
</dbReference>
<keyword evidence="8 15" id="KW-0472">Membrane</keyword>
<dbReference type="PANTHER" id="PTHR22722:SF14">
    <property type="entry name" value="MEGALIN, ISOFORM A"/>
    <property type="match status" value="1"/>
</dbReference>
<keyword evidence="10" id="KW-0675">Receptor</keyword>
<evidence type="ECO:0000256" key="11">
    <source>
        <dbReference type="ARBA" id="ARBA00023180"/>
    </source>
</evidence>
<dbReference type="Gene3D" id="2.120.10.30">
    <property type="entry name" value="TolB, C-terminal domain"/>
    <property type="match status" value="3"/>
</dbReference>
<feature type="disulfide bond" evidence="12">
    <location>
        <begin position="1019"/>
        <end position="1037"/>
    </location>
</feature>
<feature type="compositionally biased region" description="Polar residues" evidence="14">
    <location>
        <begin position="1706"/>
        <end position="1716"/>
    </location>
</feature>
<feature type="disulfide bond" evidence="12">
    <location>
        <begin position="71"/>
        <end position="83"/>
    </location>
</feature>
<evidence type="ECO:0000256" key="5">
    <source>
        <dbReference type="ARBA" id="ARBA00022729"/>
    </source>
</evidence>
<dbReference type="InterPro" id="IPR023415">
    <property type="entry name" value="LDLR_class-A_CS"/>
</dbReference>
<dbReference type="SMART" id="SM00179">
    <property type="entry name" value="EGF_CA"/>
    <property type="match status" value="6"/>
</dbReference>
<feature type="disulfide bond" evidence="12">
    <location>
        <begin position="1142"/>
        <end position="1160"/>
    </location>
</feature>
<keyword evidence="5 16" id="KW-0732">Signal</keyword>
<dbReference type="InterPro" id="IPR036055">
    <property type="entry name" value="LDL_receptor-like_sf"/>
</dbReference>
<dbReference type="FunFam" id="2.10.25.10:FF:000037">
    <property type="entry name" value="Signal peptide, CUB domain and EGF-like domain-containing 2"/>
    <property type="match status" value="1"/>
</dbReference>
<dbReference type="InterPro" id="IPR001881">
    <property type="entry name" value="EGF-like_Ca-bd_dom"/>
</dbReference>
<feature type="transmembrane region" description="Helical" evidence="15">
    <location>
        <begin position="1603"/>
        <end position="1623"/>
    </location>
</feature>
<dbReference type="FunFam" id="2.120.10.30:FF:000241">
    <property type="entry name" value="Low-density lipoprotein receptor-related protein 6"/>
    <property type="match status" value="1"/>
</dbReference>
<feature type="disulfide bond" evidence="12">
    <location>
        <begin position="129"/>
        <end position="144"/>
    </location>
</feature>
<reference evidence="18" key="1">
    <citation type="journal article" date="2020" name="G3 (Bethesda)">
        <title>High-Quality Assemblies for Three Invasive Social Wasps from the &lt;i&gt;Vespula&lt;/i&gt; Genus.</title>
        <authorList>
            <person name="Harrop T.W.R."/>
            <person name="Guhlin J."/>
            <person name="McLaughlin G.M."/>
            <person name="Permina E."/>
            <person name="Stockwell P."/>
            <person name="Gilligan J."/>
            <person name="Le Lec M.F."/>
            <person name="Gruber M.A.M."/>
            <person name="Quinn O."/>
            <person name="Lovegrove M."/>
            <person name="Duncan E.J."/>
            <person name="Remnant E.J."/>
            <person name="Van Eeckhoven J."/>
            <person name="Graham B."/>
            <person name="Knapp R.A."/>
            <person name="Langford K.W."/>
            <person name="Kronenberg Z."/>
            <person name="Press M.O."/>
            <person name="Eacker S.M."/>
            <person name="Wilson-Rankin E.E."/>
            <person name="Purcell J."/>
            <person name="Lester P.J."/>
            <person name="Dearden P.K."/>
        </authorList>
    </citation>
    <scope>NUCLEOTIDE SEQUENCE</scope>
    <source>
        <strain evidence="18">Marl-1</strain>
    </source>
</reference>
<dbReference type="InterPro" id="IPR026823">
    <property type="entry name" value="cEGF"/>
</dbReference>
<keyword evidence="6" id="KW-0677">Repeat</keyword>
<dbReference type="GO" id="GO:0016324">
    <property type="term" value="C:apical plasma membrane"/>
    <property type="evidence" value="ECO:0007669"/>
    <property type="project" value="TreeGrafter"/>
</dbReference>
<keyword evidence="11" id="KW-0325">Glycoprotein</keyword>
<dbReference type="FunFam" id="2.10.25.10:FF:000009">
    <property type="entry name" value="Low-density lipoprotein receptor isoform 1"/>
    <property type="match status" value="1"/>
</dbReference>
<keyword evidence="4 15" id="KW-0812">Transmembrane</keyword>
<dbReference type="Pfam" id="PF00058">
    <property type="entry name" value="Ldl_recept_b"/>
    <property type="match status" value="2"/>
</dbReference>
<dbReference type="SUPFAM" id="SSF63825">
    <property type="entry name" value="YWTD domain"/>
    <property type="match status" value="3"/>
</dbReference>
<feature type="domain" description="EGF-like" evidence="17">
    <location>
        <begin position="218"/>
        <end position="232"/>
    </location>
</feature>
<dbReference type="InterPro" id="IPR018097">
    <property type="entry name" value="EGF_Ca-bd_CS"/>
</dbReference>
<dbReference type="CDD" id="cd00112">
    <property type="entry name" value="LDLa"/>
    <property type="match status" value="12"/>
</dbReference>
<feature type="disulfide bond" evidence="12">
    <location>
        <begin position="1154"/>
        <end position="1169"/>
    </location>
</feature>
<dbReference type="PROSITE" id="PS51120">
    <property type="entry name" value="LDLRB"/>
    <property type="match status" value="5"/>
</dbReference>
<feature type="disulfide bond" evidence="12">
    <location>
        <begin position="1135"/>
        <end position="1147"/>
    </location>
</feature>
<evidence type="ECO:0000256" key="3">
    <source>
        <dbReference type="ARBA" id="ARBA00022583"/>
    </source>
</evidence>
<feature type="signal peptide" evidence="16">
    <location>
        <begin position="1"/>
        <end position="19"/>
    </location>
</feature>
<feature type="disulfide bond" evidence="12">
    <location>
        <begin position="32"/>
        <end position="50"/>
    </location>
</feature>
<dbReference type="Pfam" id="PF14670">
    <property type="entry name" value="FXa_inhibition"/>
    <property type="match status" value="1"/>
</dbReference>
<evidence type="ECO:0000313" key="18">
    <source>
        <dbReference type="EMBL" id="KAF7379369.1"/>
    </source>
</evidence>
<keyword evidence="9 12" id="KW-1015">Disulfide bond</keyword>
<feature type="repeat" description="LDL-receptor class B" evidence="13">
    <location>
        <begin position="405"/>
        <end position="448"/>
    </location>
</feature>
<dbReference type="PROSITE" id="PS00010">
    <property type="entry name" value="ASX_HYDROXYL"/>
    <property type="match status" value="2"/>
</dbReference>
<dbReference type="SUPFAM" id="SSF57196">
    <property type="entry name" value="EGF/Laminin"/>
    <property type="match status" value="4"/>
</dbReference>
<feature type="disulfide bond" evidence="12">
    <location>
        <begin position="117"/>
        <end position="135"/>
    </location>
</feature>
<evidence type="ECO:0000256" key="14">
    <source>
        <dbReference type="SAM" id="MobiDB-lite"/>
    </source>
</evidence>
<feature type="disulfide bond" evidence="12">
    <location>
        <begin position="941"/>
        <end position="959"/>
    </location>
</feature>
<feature type="repeat" description="LDL-receptor class B" evidence="13">
    <location>
        <begin position="1478"/>
        <end position="1519"/>
    </location>
</feature>
<accession>A0A834MPW6</accession>
<dbReference type="Pfam" id="PF12662">
    <property type="entry name" value="cEGF"/>
    <property type="match status" value="3"/>
</dbReference>
<feature type="disulfide bond" evidence="12">
    <location>
        <begin position="1190"/>
        <end position="1208"/>
    </location>
</feature>
<organism evidence="18 19">
    <name type="scientific">Vespula vulgaris</name>
    <name type="common">Yellow jacket</name>
    <name type="synonym">Wasp</name>
    <dbReference type="NCBI Taxonomy" id="7454"/>
    <lineage>
        <taxon>Eukaryota</taxon>
        <taxon>Metazoa</taxon>
        <taxon>Ecdysozoa</taxon>
        <taxon>Arthropoda</taxon>
        <taxon>Hexapoda</taxon>
        <taxon>Insecta</taxon>
        <taxon>Pterygota</taxon>
        <taxon>Neoptera</taxon>
        <taxon>Endopterygota</taxon>
        <taxon>Hymenoptera</taxon>
        <taxon>Apocrita</taxon>
        <taxon>Aculeata</taxon>
        <taxon>Vespoidea</taxon>
        <taxon>Vespidae</taxon>
        <taxon>Vespinae</taxon>
        <taxon>Vespula</taxon>
    </lineage>
</organism>
<evidence type="ECO:0000256" key="8">
    <source>
        <dbReference type="ARBA" id="ARBA00023136"/>
    </source>
</evidence>
<dbReference type="CDD" id="cd00054">
    <property type="entry name" value="EGF_CA"/>
    <property type="match status" value="1"/>
</dbReference>
<feature type="disulfide bond" evidence="12">
    <location>
        <begin position="44"/>
        <end position="59"/>
    </location>
</feature>
<keyword evidence="7 15" id="KW-1133">Transmembrane helix</keyword>
<evidence type="ECO:0000256" key="10">
    <source>
        <dbReference type="ARBA" id="ARBA00023170"/>
    </source>
</evidence>
<dbReference type="InterPro" id="IPR000152">
    <property type="entry name" value="EGF-type_Asp/Asn_hydroxyl_site"/>
</dbReference>
<dbReference type="SMART" id="SM00192">
    <property type="entry name" value="LDLa"/>
    <property type="match status" value="12"/>
</dbReference>
<dbReference type="InterPro" id="IPR002172">
    <property type="entry name" value="LDrepeatLR_classA_rpt"/>
</dbReference>
<dbReference type="FunFam" id="2.10.25.10:FF:000240">
    <property type="entry name" value="Vitamin K-dependent protein S"/>
    <property type="match status" value="1"/>
</dbReference>
<dbReference type="SMART" id="SM00181">
    <property type="entry name" value="EGF"/>
    <property type="match status" value="7"/>
</dbReference>
<keyword evidence="2" id="KW-0245">EGF-like domain</keyword>
<dbReference type="PROSITE" id="PS01187">
    <property type="entry name" value="EGF_CA"/>
    <property type="match status" value="2"/>
</dbReference>
<evidence type="ECO:0000256" key="4">
    <source>
        <dbReference type="ARBA" id="ARBA00022692"/>
    </source>
</evidence>
<proteinExistence type="predicted"/>
<evidence type="ECO:0000256" key="7">
    <source>
        <dbReference type="ARBA" id="ARBA00022989"/>
    </source>
</evidence>
<comment type="subcellular location">
    <subcellularLocation>
        <location evidence="1">Membrane</location>
        <topology evidence="1">Single-pass type I membrane protein</topology>
    </subcellularLocation>
</comment>
<dbReference type="SUPFAM" id="SSF57424">
    <property type="entry name" value="LDL receptor-like module"/>
    <property type="match status" value="12"/>
</dbReference>
<dbReference type="Pfam" id="PF00057">
    <property type="entry name" value="Ldl_recept_a"/>
    <property type="match status" value="10"/>
</dbReference>
<evidence type="ECO:0000256" key="15">
    <source>
        <dbReference type="SAM" id="Phobius"/>
    </source>
</evidence>
<evidence type="ECO:0000313" key="19">
    <source>
        <dbReference type="Proteomes" id="UP000614350"/>
    </source>
</evidence>
<evidence type="ECO:0000259" key="17">
    <source>
        <dbReference type="PROSITE" id="PS01186"/>
    </source>
</evidence>
<keyword evidence="19" id="KW-1185">Reference proteome</keyword>
<feature type="disulfide bond" evidence="12">
    <location>
        <begin position="973"/>
        <end position="985"/>
    </location>
</feature>
<comment type="caution">
    <text evidence="12">Lacks conserved residue(s) required for the propagation of feature annotation.</text>
</comment>
<feature type="disulfide bond" evidence="12">
    <location>
        <begin position="934"/>
        <end position="946"/>
    </location>
</feature>
<dbReference type="GO" id="GO:0042562">
    <property type="term" value="F:hormone binding"/>
    <property type="evidence" value="ECO:0007669"/>
    <property type="project" value="TreeGrafter"/>
</dbReference>
<feature type="disulfide bond" evidence="12">
    <location>
        <begin position="1052"/>
        <end position="1064"/>
    </location>
</feature>
<feature type="chain" id="PRO_5032352431" description="EGF-like domain-containing protein" evidence="16">
    <location>
        <begin position="20"/>
        <end position="1716"/>
    </location>
</feature>
<feature type="disulfide bond" evidence="12">
    <location>
        <begin position="163"/>
        <end position="181"/>
    </location>
</feature>
<protein>
    <recommendedName>
        <fullName evidence="17">EGF-like domain-containing protein</fullName>
    </recommendedName>
</protein>
<feature type="domain" description="EGF-like" evidence="17">
    <location>
        <begin position="257"/>
        <end position="272"/>
    </location>
</feature>
<dbReference type="Gene3D" id="4.10.400.10">
    <property type="entry name" value="Low-density Lipoprotein Receptor"/>
    <property type="match status" value="12"/>
</dbReference>